<gene>
    <name evidence="22" type="primary">nnr</name>
    <name evidence="17" type="synonym">nnrD</name>
    <name evidence="18" type="synonym">nnrE</name>
    <name evidence="22" type="ORF">ABG79_00930</name>
</gene>
<dbReference type="RefSeq" id="WP_057977617.1">
    <property type="nucleotide sequence ID" value="NZ_LKHP01000004.1"/>
</dbReference>
<keyword evidence="8 17" id="KW-0521">NADP</keyword>
<keyword evidence="10 17" id="KW-0520">NAD</keyword>
<dbReference type="GO" id="GO:0046872">
    <property type="term" value="F:metal ion binding"/>
    <property type="evidence" value="ECO:0007669"/>
    <property type="project" value="UniProtKB-UniRule"/>
</dbReference>
<dbReference type="InterPro" id="IPR000631">
    <property type="entry name" value="CARKD"/>
</dbReference>
<reference evidence="22 23" key="1">
    <citation type="submission" date="2015-09" db="EMBL/GenBank/DDBJ databases">
        <title>Draft genome sequence of a Caloramator mitchellensis, a moderate thermophile from the Great Artesian Basin of Australia.</title>
        <authorList>
            <person name="Patel B.K."/>
        </authorList>
    </citation>
    <scope>NUCLEOTIDE SEQUENCE [LARGE SCALE GENOMIC DNA]</scope>
    <source>
        <strain evidence="22 23">VF08</strain>
    </source>
</reference>
<dbReference type="PATRIC" id="fig|908809.3.peg.942"/>
<dbReference type="EC" id="5.1.99.6" evidence="19"/>
<dbReference type="NCBIfam" id="TIGR00196">
    <property type="entry name" value="yjeF_cterm"/>
    <property type="match status" value="1"/>
</dbReference>
<evidence type="ECO:0000256" key="3">
    <source>
        <dbReference type="ARBA" id="ARBA00006001"/>
    </source>
</evidence>
<dbReference type="InterPro" id="IPR036652">
    <property type="entry name" value="YjeF_N_dom_sf"/>
</dbReference>
<comment type="cofactor">
    <cofactor evidence="17">
        <name>Mg(2+)</name>
        <dbReference type="ChEBI" id="CHEBI:18420"/>
    </cofactor>
</comment>
<comment type="similarity">
    <text evidence="3 19">In the N-terminal section; belongs to the NnrE/AIBP family.</text>
</comment>
<dbReference type="SUPFAM" id="SSF53613">
    <property type="entry name" value="Ribokinase-like"/>
    <property type="match status" value="1"/>
</dbReference>
<comment type="subunit">
    <text evidence="17">Homotetramer.</text>
</comment>
<dbReference type="InterPro" id="IPR030677">
    <property type="entry name" value="Nnr"/>
</dbReference>
<feature type="binding site" evidence="17">
    <location>
        <position position="256"/>
    </location>
    <ligand>
        <name>(6S)-NADPHX</name>
        <dbReference type="ChEBI" id="CHEBI:64076"/>
    </ligand>
</feature>
<dbReference type="GO" id="GO:0052856">
    <property type="term" value="F:NAD(P)HX epimerase activity"/>
    <property type="evidence" value="ECO:0007669"/>
    <property type="project" value="UniProtKB-UniRule"/>
</dbReference>
<comment type="similarity">
    <text evidence="17">Belongs to the NnrD/CARKD family.</text>
</comment>
<dbReference type="EMBL" id="LKHP01000004">
    <property type="protein sequence ID" value="KRQ87132.1"/>
    <property type="molecule type" value="Genomic_DNA"/>
</dbReference>
<evidence type="ECO:0000256" key="9">
    <source>
        <dbReference type="ARBA" id="ARBA00022958"/>
    </source>
</evidence>
<evidence type="ECO:0000256" key="2">
    <source>
        <dbReference type="ARBA" id="ARBA00000909"/>
    </source>
</evidence>
<dbReference type="Pfam" id="PF01256">
    <property type="entry name" value="Carb_kinase"/>
    <property type="match status" value="1"/>
</dbReference>
<evidence type="ECO:0000256" key="8">
    <source>
        <dbReference type="ARBA" id="ARBA00022857"/>
    </source>
</evidence>
<dbReference type="GO" id="GO:0052855">
    <property type="term" value="F:ADP-dependent NAD(P)H-hydrate dehydratase activity"/>
    <property type="evidence" value="ECO:0007669"/>
    <property type="project" value="UniProtKB-UniRule"/>
</dbReference>
<feature type="binding site" evidence="18">
    <location>
        <begin position="55"/>
        <end position="59"/>
    </location>
    <ligand>
        <name>(6S)-NADPHX</name>
        <dbReference type="ChEBI" id="CHEBI:64076"/>
    </ligand>
</feature>
<dbReference type="PANTHER" id="PTHR12592">
    <property type="entry name" value="ATP-DEPENDENT (S)-NAD(P)H-HYDRATE DEHYDRATASE FAMILY MEMBER"/>
    <property type="match status" value="1"/>
</dbReference>
<dbReference type="AlphaFoldDB" id="A0A0R3K1K3"/>
<organism evidence="22 23">
    <name type="scientific">Caloramator mitchellensis</name>
    <dbReference type="NCBI Taxonomy" id="908809"/>
    <lineage>
        <taxon>Bacteria</taxon>
        <taxon>Bacillati</taxon>
        <taxon>Bacillota</taxon>
        <taxon>Clostridia</taxon>
        <taxon>Eubacteriales</taxon>
        <taxon>Clostridiaceae</taxon>
        <taxon>Caloramator</taxon>
    </lineage>
</organism>
<comment type="similarity">
    <text evidence="4 19">In the C-terminal section; belongs to the NnrD/CARKD family.</text>
</comment>
<comment type="caution">
    <text evidence="22">The sequence shown here is derived from an EMBL/GenBank/DDBJ whole genome shotgun (WGS) entry which is preliminary data.</text>
</comment>
<keyword evidence="13" id="KW-0511">Multifunctional enzyme</keyword>
<dbReference type="PROSITE" id="PS51385">
    <property type="entry name" value="YJEF_N"/>
    <property type="match status" value="1"/>
</dbReference>
<dbReference type="PROSITE" id="PS51383">
    <property type="entry name" value="YJEF_C_3"/>
    <property type="match status" value="1"/>
</dbReference>
<dbReference type="GO" id="GO:0005524">
    <property type="term" value="F:ATP binding"/>
    <property type="evidence" value="ECO:0007669"/>
    <property type="project" value="UniProtKB-UniRule"/>
</dbReference>
<sequence>MLVVNSSEMKQIDLRAIEIYRIPGIVLMENAAHSVFEEIAKLNPRKVAIVCGPGNNGGDGFAVARLLKTHSYDVDVFFCFDEKKLKGDAKVNYEILKTMDFSIIKDIEYLQNNMINYDLVVDALFGTGLRGEISEESKRIIDVINQGRFILSIDIPSGINSDNGKSIGKCVYADITITFECKKYGHLLGEGREASGAVIVKKISIPKKCMDEQNIKTFSCDDKFPLSIYKRRNFDTNKGDFGKVYIIGGSYNMSGAVILALKAAIKTGSGLVCGVYPESIIDRVATQIPEIINIPCEEKNGFLEIGVDMLNDIINKADVISIGIGMGKGHSLLEMIKYILYKFKGYVVLDADGLNNICEDISLLNEANSKVIITPHPGEMSRLTGLTVDYINSNRVEVAKDFANKYGCVVLLKGSSTVVSNGEETYINTSGNPGMATAGSGDVLTGMITSLLGQGYGLLESGILGSFLHGKAGDEAYKQYGYGLTATDIIENVGKFLKF</sequence>
<comment type="catalytic activity">
    <reaction evidence="1 18 19">
        <text>(6R)-NADHX = (6S)-NADHX</text>
        <dbReference type="Rhea" id="RHEA:32215"/>
        <dbReference type="ChEBI" id="CHEBI:64074"/>
        <dbReference type="ChEBI" id="CHEBI:64075"/>
        <dbReference type="EC" id="5.1.99.6"/>
    </reaction>
</comment>
<dbReference type="EC" id="4.2.1.136" evidence="19"/>
<dbReference type="InterPro" id="IPR004443">
    <property type="entry name" value="YjeF_N_dom"/>
</dbReference>
<keyword evidence="5 18" id="KW-0479">Metal-binding</keyword>
<comment type="cofactor">
    <cofactor evidence="18 19">
        <name>K(+)</name>
        <dbReference type="ChEBI" id="CHEBI:29103"/>
    </cofactor>
    <text evidence="18 19">Binds 1 potassium ion per subunit.</text>
</comment>
<dbReference type="PANTHER" id="PTHR12592:SF0">
    <property type="entry name" value="ATP-DEPENDENT (S)-NAD(P)H-HYDRATE DEHYDRATASE"/>
    <property type="match status" value="1"/>
</dbReference>
<feature type="binding site" evidence="17">
    <location>
        <position position="376"/>
    </location>
    <ligand>
        <name>(6S)-NADPHX</name>
        <dbReference type="ChEBI" id="CHEBI:64076"/>
    </ligand>
</feature>
<keyword evidence="23" id="KW-1185">Reference proteome</keyword>
<feature type="binding site" evidence="18">
    <location>
        <position position="56"/>
    </location>
    <ligand>
        <name>K(+)</name>
        <dbReference type="ChEBI" id="CHEBI:29103"/>
    </ligand>
</feature>
<feature type="binding site" evidence="17">
    <location>
        <position position="442"/>
    </location>
    <ligand>
        <name>(6S)-NADPHX</name>
        <dbReference type="ChEBI" id="CHEBI:64076"/>
    </ligand>
</feature>
<accession>A0A0R3K1K3</accession>
<evidence type="ECO:0000256" key="17">
    <source>
        <dbReference type="HAMAP-Rule" id="MF_01965"/>
    </source>
</evidence>
<evidence type="ECO:0000256" key="13">
    <source>
        <dbReference type="ARBA" id="ARBA00023268"/>
    </source>
</evidence>
<dbReference type="CDD" id="cd01171">
    <property type="entry name" value="YXKO-related"/>
    <property type="match status" value="1"/>
</dbReference>
<feature type="domain" description="YjeF C-terminal" evidence="20">
    <location>
        <begin position="221"/>
        <end position="499"/>
    </location>
</feature>
<dbReference type="Proteomes" id="UP000052015">
    <property type="component" value="Unassembled WGS sequence"/>
</dbReference>
<comment type="function">
    <text evidence="18">Catalyzes the epimerization of the S- and R-forms of NAD(P)HX, a damaged form of NAD(P)H that is a result of enzymatic or heat-dependent hydration. This is a prerequisite for the S-specific NAD(P)H-hydrate dehydratase to allow the repair of both epimers of NAD(P)HX.</text>
</comment>
<feature type="binding site" evidence="17">
    <location>
        <begin position="413"/>
        <end position="417"/>
    </location>
    <ligand>
        <name>AMP</name>
        <dbReference type="ChEBI" id="CHEBI:456215"/>
    </ligand>
</feature>
<feature type="binding site" evidence="18">
    <location>
        <position position="154"/>
    </location>
    <ligand>
        <name>(6S)-NADPHX</name>
        <dbReference type="ChEBI" id="CHEBI:64076"/>
    </ligand>
</feature>
<keyword evidence="7 17" id="KW-0067">ATP-binding</keyword>
<dbReference type="GO" id="GO:0046496">
    <property type="term" value="P:nicotinamide nucleotide metabolic process"/>
    <property type="evidence" value="ECO:0007669"/>
    <property type="project" value="UniProtKB-UniRule"/>
</dbReference>
<evidence type="ECO:0000256" key="14">
    <source>
        <dbReference type="ARBA" id="ARBA00025153"/>
    </source>
</evidence>
<dbReference type="PIRSF" id="PIRSF017184">
    <property type="entry name" value="Nnr"/>
    <property type="match status" value="1"/>
</dbReference>
<keyword evidence="12 17" id="KW-0456">Lyase</keyword>
<dbReference type="Gene3D" id="3.40.1190.20">
    <property type="match status" value="1"/>
</dbReference>
<protein>
    <recommendedName>
        <fullName evidence="19">Bifunctional NAD(P)H-hydrate repair enzyme</fullName>
    </recommendedName>
    <alternativeName>
        <fullName evidence="19">Nicotinamide nucleotide repair protein</fullName>
    </alternativeName>
    <domain>
        <recommendedName>
            <fullName evidence="19">ADP-dependent (S)-NAD(P)H-hydrate dehydratase</fullName>
            <ecNumber evidence="19">4.2.1.136</ecNumber>
        </recommendedName>
        <alternativeName>
            <fullName evidence="19">ADP-dependent NAD(P)HX dehydratase</fullName>
        </alternativeName>
    </domain>
    <domain>
        <recommendedName>
            <fullName evidence="19">NAD(P)H-hydrate epimerase</fullName>
            <ecNumber evidence="19">5.1.99.6</ecNumber>
        </recommendedName>
    </domain>
</protein>
<dbReference type="InterPro" id="IPR017953">
    <property type="entry name" value="Carbohydrate_kinase_pred_CS"/>
</dbReference>
<evidence type="ECO:0000313" key="23">
    <source>
        <dbReference type="Proteomes" id="UP000052015"/>
    </source>
</evidence>
<dbReference type="Pfam" id="PF03853">
    <property type="entry name" value="YjeF_N"/>
    <property type="match status" value="1"/>
</dbReference>
<dbReference type="Gene3D" id="3.40.50.10260">
    <property type="entry name" value="YjeF N-terminal domain"/>
    <property type="match status" value="1"/>
</dbReference>
<comment type="caution">
    <text evidence="18">Lacks conserved residue(s) required for the propagation of feature annotation.</text>
</comment>
<evidence type="ECO:0000256" key="18">
    <source>
        <dbReference type="HAMAP-Rule" id="MF_01966"/>
    </source>
</evidence>
<keyword evidence="6 17" id="KW-0547">Nucleotide-binding</keyword>
<comment type="catalytic activity">
    <reaction evidence="16 17 19">
        <text>(6S)-NADPHX + ADP = AMP + phosphate + NADPH + H(+)</text>
        <dbReference type="Rhea" id="RHEA:32235"/>
        <dbReference type="ChEBI" id="CHEBI:15378"/>
        <dbReference type="ChEBI" id="CHEBI:43474"/>
        <dbReference type="ChEBI" id="CHEBI:57783"/>
        <dbReference type="ChEBI" id="CHEBI:64076"/>
        <dbReference type="ChEBI" id="CHEBI:456215"/>
        <dbReference type="ChEBI" id="CHEBI:456216"/>
        <dbReference type="EC" id="4.2.1.136"/>
    </reaction>
</comment>
<dbReference type="PROSITE" id="PS01050">
    <property type="entry name" value="YJEF_C_2"/>
    <property type="match status" value="1"/>
</dbReference>
<feature type="binding site" evidence="17">
    <location>
        <position position="325"/>
    </location>
    <ligand>
        <name>(6S)-NADPHX</name>
        <dbReference type="ChEBI" id="CHEBI:64076"/>
    </ligand>
</feature>
<feature type="binding site" evidence="17">
    <location>
        <position position="441"/>
    </location>
    <ligand>
        <name>AMP</name>
        <dbReference type="ChEBI" id="CHEBI:456215"/>
    </ligand>
</feature>
<dbReference type="GO" id="GO:0110051">
    <property type="term" value="P:metabolite repair"/>
    <property type="evidence" value="ECO:0007669"/>
    <property type="project" value="TreeGrafter"/>
</dbReference>
<evidence type="ECO:0000256" key="4">
    <source>
        <dbReference type="ARBA" id="ARBA00009524"/>
    </source>
</evidence>
<evidence type="ECO:0000256" key="15">
    <source>
        <dbReference type="ARBA" id="ARBA00048238"/>
    </source>
</evidence>
<evidence type="ECO:0000256" key="10">
    <source>
        <dbReference type="ARBA" id="ARBA00023027"/>
    </source>
</evidence>
<dbReference type="STRING" id="908809.ABG79_00930"/>
<comment type="similarity">
    <text evidence="18">Belongs to the NnrE/AIBP family.</text>
</comment>
<dbReference type="OrthoDB" id="9806925at2"/>
<dbReference type="NCBIfam" id="TIGR00197">
    <property type="entry name" value="yjeF_nterm"/>
    <property type="match status" value="1"/>
</dbReference>
<evidence type="ECO:0000256" key="11">
    <source>
        <dbReference type="ARBA" id="ARBA00023235"/>
    </source>
</evidence>
<evidence type="ECO:0000256" key="7">
    <source>
        <dbReference type="ARBA" id="ARBA00022840"/>
    </source>
</evidence>
<feature type="domain" description="YjeF N-terminal" evidence="21">
    <location>
        <begin position="9"/>
        <end position="211"/>
    </location>
</feature>
<name>A0A0R3K1K3_CALMK</name>
<feature type="binding site" evidence="18">
    <location>
        <position position="122"/>
    </location>
    <ligand>
        <name>K(+)</name>
        <dbReference type="ChEBI" id="CHEBI:29103"/>
    </ligand>
</feature>
<dbReference type="SUPFAM" id="SSF64153">
    <property type="entry name" value="YjeF N-terminal domain-like"/>
    <property type="match status" value="1"/>
</dbReference>
<evidence type="ECO:0000256" key="19">
    <source>
        <dbReference type="PIRNR" id="PIRNR017184"/>
    </source>
</evidence>
<evidence type="ECO:0000256" key="16">
    <source>
        <dbReference type="ARBA" id="ARBA00049209"/>
    </source>
</evidence>
<dbReference type="InterPro" id="IPR029056">
    <property type="entry name" value="Ribokinase-like"/>
</dbReference>
<comment type="catalytic activity">
    <reaction evidence="2 18 19">
        <text>(6R)-NADPHX = (6S)-NADPHX</text>
        <dbReference type="Rhea" id="RHEA:32227"/>
        <dbReference type="ChEBI" id="CHEBI:64076"/>
        <dbReference type="ChEBI" id="CHEBI:64077"/>
        <dbReference type="EC" id="5.1.99.6"/>
    </reaction>
</comment>
<feature type="binding site" evidence="18">
    <location>
        <position position="157"/>
    </location>
    <ligand>
        <name>K(+)</name>
        <dbReference type="ChEBI" id="CHEBI:29103"/>
    </ligand>
</feature>
<evidence type="ECO:0000256" key="12">
    <source>
        <dbReference type="ARBA" id="ARBA00023239"/>
    </source>
</evidence>
<evidence type="ECO:0000259" key="21">
    <source>
        <dbReference type="PROSITE" id="PS51385"/>
    </source>
</evidence>
<evidence type="ECO:0000256" key="5">
    <source>
        <dbReference type="ARBA" id="ARBA00022723"/>
    </source>
</evidence>
<feature type="binding site" evidence="18">
    <location>
        <begin position="126"/>
        <end position="132"/>
    </location>
    <ligand>
        <name>(6S)-NADPHX</name>
        <dbReference type="ChEBI" id="CHEBI:64076"/>
    </ligand>
</feature>
<evidence type="ECO:0000256" key="6">
    <source>
        <dbReference type="ARBA" id="ARBA00022741"/>
    </source>
</evidence>
<evidence type="ECO:0000259" key="20">
    <source>
        <dbReference type="PROSITE" id="PS51383"/>
    </source>
</evidence>
<comment type="function">
    <text evidence="14 19">Bifunctional enzyme that catalyzes the epimerization of the S- and R-forms of NAD(P)HX and the dehydration of the S-form of NAD(P)HX at the expense of ADP, which is converted to AMP. This allows the repair of both epimers of NAD(P)HX, a damaged form of NAD(P)H that is a result of enzymatic or heat-dependent hydration.</text>
</comment>
<evidence type="ECO:0000256" key="1">
    <source>
        <dbReference type="ARBA" id="ARBA00000013"/>
    </source>
</evidence>
<keyword evidence="9 18" id="KW-0630">Potassium</keyword>
<evidence type="ECO:0000313" key="22">
    <source>
        <dbReference type="EMBL" id="KRQ87132.1"/>
    </source>
</evidence>
<keyword evidence="11 18" id="KW-0413">Isomerase</keyword>
<comment type="function">
    <text evidence="17">Catalyzes the dehydration of the S-form of NAD(P)HX at the expense of ADP, which is converted to AMP. Together with NAD(P)HX epimerase, which catalyzes the epimerization of the S- and R-forms, the enzyme allows the repair of both epimers of NAD(P)HX, a damaged form of NAD(P)H that is a result of enzymatic or heat-dependent hydration.</text>
</comment>
<proteinExistence type="inferred from homology"/>
<comment type="catalytic activity">
    <reaction evidence="15 17 19">
        <text>(6S)-NADHX + ADP = AMP + phosphate + NADH + H(+)</text>
        <dbReference type="Rhea" id="RHEA:32223"/>
        <dbReference type="ChEBI" id="CHEBI:15378"/>
        <dbReference type="ChEBI" id="CHEBI:43474"/>
        <dbReference type="ChEBI" id="CHEBI:57945"/>
        <dbReference type="ChEBI" id="CHEBI:64074"/>
        <dbReference type="ChEBI" id="CHEBI:456215"/>
        <dbReference type="ChEBI" id="CHEBI:456216"/>
        <dbReference type="EC" id="4.2.1.136"/>
    </reaction>
</comment>
<dbReference type="HAMAP" id="MF_01966">
    <property type="entry name" value="NADHX_epimerase"/>
    <property type="match status" value="1"/>
</dbReference>
<dbReference type="HAMAP" id="MF_01965">
    <property type="entry name" value="NADHX_dehydratase"/>
    <property type="match status" value="1"/>
</dbReference>